<evidence type="ECO:0000256" key="1">
    <source>
        <dbReference type="SAM" id="Phobius"/>
    </source>
</evidence>
<evidence type="ECO:0000313" key="2">
    <source>
        <dbReference type="EMBL" id="RDV24582.1"/>
    </source>
</evidence>
<feature type="transmembrane region" description="Helical" evidence="1">
    <location>
        <begin position="197"/>
        <end position="214"/>
    </location>
</feature>
<keyword evidence="1" id="KW-0472">Membrane</keyword>
<feature type="transmembrane region" description="Helical" evidence="1">
    <location>
        <begin position="12"/>
        <end position="33"/>
    </location>
</feature>
<dbReference type="OrthoDB" id="9180406at2"/>
<keyword evidence="1" id="KW-1133">Transmembrane helix</keyword>
<dbReference type="EMBL" id="QRHA01000009">
    <property type="protein sequence ID" value="RDV24582.1"/>
    <property type="molecule type" value="Genomic_DNA"/>
</dbReference>
<accession>A0A3D8M5Z5</accession>
<organism evidence="2 3">
    <name type="scientific">Alteromonas aestuariivivens</name>
    <dbReference type="NCBI Taxonomy" id="1938339"/>
    <lineage>
        <taxon>Bacteria</taxon>
        <taxon>Pseudomonadati</taxon>
        <taxon>Pseudomonadota</taxon>
        <taxon>Gammaproteobacteria</taxon>
        <taxon>Alteromonadales</taxon>
        <taxon>Alteromonadaceae</taxon>
        <taxon>Alteromonas/Salinimonas group</taxon>
        <taxon>Alteromonas</taxon>
    </lineage>
</organism>
<gene>
    <name evidence="2" type="ORF">DXV75_12850</name>
</gene>
<protein>
    <recommendedName>
        <fullName evidence="4">DUF998 domain-containing protein</fullName>
    </recommendedName>
</protein>
<keyword evidence="3" id="KW-1185">Reference proteome</keyword>
<dbReference type="RefSeq" id="WP_115593828.1">
    <property type="nucleotide sequence ID" value="NZ_QRHA01000009.1"/>
</dbReference>
<name>A0A3D8M5Z5_9ALTE</name>
<evidence type="ECO:0000313" key="3">
    <source>
        <dbReference type="Proteomes" id="UP000256561"/>
    </source>
</evidence>
<feature type="transmembrane region" description="Helical" evidence="1">
    <location>
        <begin position="97"/>
        <end position="118"/>
    </location>
</feature>
<feature type="transmembrane region" description="Helical" evidence="1">
    <location>
        <begin position="162"/>
        <end position="185"/>
    </location>
</feature>
<sequence>MPDHNPSLQLAPFALLTTFLPMLTIHLCAWLAGWQGILEWCNPYGPGCFSISATGRDGVAYFIFKGGMVSAMVLLTVFWWLNEHWLKTLQLPHRGHLGYLGAIAALAMVAYTLSLGHSGDWFYLVRRSGVILYLGLTFIIEATVAATLCNHPNPRVSKISLFLLRFSIVILALAMISLLADAWLGPDYEYWENAVEWWLVGLLNLHAIVLAVVWRQHGLQFLLQPGNGR</sequence>
<dbReference type="AlphaFoldDB" id="A0A3D8M5Z5"/>
<dbReference type="Proteomes" id="UP000256561">
    <property type="component" value="Unassembled WGS sequence"/>
</dbReference>
<comment type="caution">
    <text evidence="2">The sequence shown here is derived from an EMBL/GenBank/DDBJ whole genome shotgun (WGS) entry which is preliminary data.</text>
</comment>
<proteinExistence type="predicted"/>
<feature type="transmembrane region" description="Helical" evidence="1">
    <location>
        <begin position="59"/>
        <end position="81"/>
    </location>
</feature>
<keyword evidence="1" id="KW-0812">Transmembrane</keyword>
<evidence type="ECO:0008006" key="4">
    <source>
        <dbReference type="Google" id="ProtNLM"/>
    </source>
</evidence>
<feature type="transmembrane region" description="Helical" evidence="1">
    <location>
        <begin position="130"/>
        <end position="150"/>
    </location>
</feature>
<reference evidence="3" key="1">
    <citation type="submission" date="2018-08" db="EMBL/GenBank/DDBJ databases">
        <authorList>
            <person name="Zhang J."/>
            <person name="Du Z.-J."/>
        </authorList>
    </citation>
    <scope>NUCLEOTIDE SEQUENCE [LARGE SCALE GENOMIC DNA]</scope>
    <source>
        <strain evidence="3">KCTC 52655</strain>
    </source>
</reference>